<dbReference type="GO" id="GO:0005524">
    <property type="term" value="F:ATP binding"/>
    <property type="evidence" value="ECO:0007669"/>
    <property type="project" value="UniProtKB-UniRule"/>
</dbReference>
<protein>
    <recommendedName>
        <fullName evidence="2">1-phosphatidylinositol-3-phosphate 5-kinase</fullName>
        <ecNumber evidence="2">2.7.1.150</ecNumber>
    </recommendedName>
    <alternativeName>
        <fullName evidence="10">Type III PIP kinase</fullName>
    </alternativeName>
</protein>
<evidence type="ECO:0000256" key="12">
    <source>
        <dbReference type="PROSITE-ProRule" id="PRU00781"/>
    </source>
</evidence>
<dbReference type="SMART" id="SM00330">
    <property type="entry name" value="PIPKc"/>
    <property type="match status" value="1"/>
</dbReference>
<dbReference type="InterPro" id="IPR017455">
    <property type="entry name" value="Znf_FYVE-rel"/>
</dbReference>
<feature type="region of interest" description="Disordered" evidence="14">
    <location>
        <begin position="1850"/>
        <end position="1915"/>
    </location>
</feature>
<feature type="coiled-coil region" evidence="13">
    <location>
        <begin position="1124"/>
        <end position="1151"/>
    </location>
</feature>
<dbReference type="FunFam" id="3.30.40.10:FF:000283">
    <property type="entry name" value="1-phosphatidylinositol-3-phosphate 5-kinase (Fab1)"/>
    <property type="match status" value="1"/>
</dbReference>
<dbReference type="SMART" id="SM00064">
    <property type="entry name" value="FYVE"/>
    <property type="match status" value="1"/>
</dbReference>
<dbReference type="InterPro" id="IPR000306">
    <property type="entry name" value="Znf_FYVE"/>
</dbReference>
<dbReference type="GO" id="GO:0000329">
    <property type="term" value="C:fungal-type vacuole membrane"/>
    <property type="evidence" value="ECO:0007669"/>
    <property type="project" value="TreeGrafter"/>
</dbReference>
<feature type="compositionally biased region" description="Acidic residues" evidence="14">
    <location>
        <begin position="1775"/>
        <end position="1787"/>
    </location>
</feature>
<evidence type="ECO:0000313" key="18">
    <source>
        <dbReference type="Proteomes" id="UP000242875"/>
    </source>
</evidence>
<keyword evidence="9 12" id="KW-0067">ATP-binding</keyword>
<dbReference type="Pfam" id="PF01504">
    <property type="entry name" value="PIP5K"/>
    <property type="match status" value="1"/>
</dbReference>
<feature type="region of interest" description="Disordered" evidence="14">
    <location>
        <begin position="1664"/>
        <end position="1726"/>
    </location>
</feature>
<accession>A0A261Y7S5</accession>
<dbReference type="CDD" id="cd15725">
    <property type="entry name" value="FYVE_PIKfyve_Fab1"/>
    <property type="match status" value="1"/>
</dbReference>
<evidence type="ECO:0000256" key="7">
    <source>
        <dbReference type="ARBA" id="ARBA00022777"/>
    </source>
</evidence>
<evidence type="ECO:0000256" key="8">
    <source>
        <dbReference type="ARBA" id="ARBA00022833"/>
    </source>
</evidence>
<evidence type="ECO:0000256" key="9">
    <source>
        <dbReference type="ARBA" id="ARBA00022840"/>
    </source>
</evidence>
<feature type="region of interest" description="Disordered" evidence="14">
    <location>
        <begin position="394"/>
        <end position="427"/>
    </location>
</feature>
<dbReference type="InterPro" id="IPR013083">
    <property type="entry name" value="Znf_RING/FYVE/PHD"/>
</dbReference>
<feature type="compositionally biased region" description="Polar residues" evidence="14">
    <location>
        <begin position="441"/>
        <end position="456"/>
    </location>
</feature>
<feature type="compositionally biased region" description="Basic and acidic residues" evidence="14">
    <location>
        <begin position="1600"/>
        <end position="1615"/>
    </location>
</feature>
<feature type="compositionally biased region" description="Basic and acidic residues" evidence="14">
    <location>
        <begin position="1709"/>
        <end position="1726"/>
    </location>
</feature>
<dbReference type="InterPro" id="IPR044769">
    <property type="entry name" value="PIKfyve_PIPKc"/>
</dbReference>
<feature type="compositionally biased region" description="Polar residues" evidence="14">
    <location>
        <begin position="90"/>
        <end position="125"/>
    </location>
</feature>
<dbReference type="GO" id="GO:0046854">
    <property type="term" value="P:phosphatidylinositol phosphate biosynthetic process"/>
    <property type="evidence" value="ECO:0007669"/>
    <property type="project" value="TreeGrafter"/>
</dbReference>
<evidence type="ECO:0000256" key="13">
    <source>
        <dbReference type="SAM" id="Coils"/>
    </source>
</evidence>
<feature type="region of interest" description="Disordered" evidence="14">
    <location>
        <begin position="1600"/>
        <end position="1629"/>
    </location>
</feature>
<evidence type="ECO:0000256" key="2">
    <source>
        <dbReference type="ARBA" id="ARBA00012009"/>
    </source>
</evidence>
<dbReference type="PROSITE" id="PS50178">
    <property type="entry name" value="ZF_FYVE"/>
    <property type="match status" value="1"/>
</dbReference>
<dbReference type="GO" id="GO:0000285">
    <property type="term" value="F:1-phosphatidylinositol-3-phosphate 5-kinase activity"/>
    <property type="evidence" value="ECO:0007669"/>
    <property type="project" value="UniProtKB-EC"/>
</dbReference>
<evidence type="ECO:0000259" key="15">
    <source>
        <dbReference type="PROSITE" id="PS50178"/>
    </source>
</evidence>
<reference evidence="17 18" key="1">
    <citation type="journal article" date="2017" name="Mycologia">
        <title>Bifiguratus adelaidae, gen. et sp. nov., a new member of Mucoromycotina in endophytic and soil-dwelling habitats.</title>
        <authorList>
            <person name="Torres-Cruz T.J."/>
            <person name="Billingsley Tobias T.L."/>
            <person name="Almatruk M."/>
            <person name="Hesse C."/>
            <person name="Kuske C.R."/>
            <person name="Desiro A."/>
            <person name="Benucci G.M."/>
            <person name="Bonito G."/>
            <person name="Stajich J.E."/>
            <person name="Dunlap C."/>
            <person name="Arnold A.E."/>
            <person name="Porras-Alfaro A."/>
        </authorList>
    </citation>
    <scope>NUCLEOTIDE SEQUENCE [LARGE SCALE GENOMIC DNA]</scope>
    <source>
        <strain evidence="17 18">AZ0501</strain>
    </source>
</reference>
<feature type="compositionally biased region" description="Low complexity" evidence="14">
    <location>
        <begin position="151"/>
        <end position="163"/>
    </location>
</feature>
<dbReference type="Pfam" id="PF00118">
    <property type="entry name" value="Cpn60_TCP1"/>
    <property type="match status" value="1"/>
</dbReference>
<dbReference type="InterPro" id="IPR027483">
    <property type="entry name" value="PInositol-4-P-4/5-kinase_C_sf"/>
</dbReference>
<dbReference type="PROSITE" id="PS51455">
    <property type="entry name" value="PIPK"/>
    <property type="match status" value="1"/>
</dbReference>
<dbReference type="FunFam" id="3.50.7.10:FF:000007">
    <property type="entry name" value="1-phosphatidylinositol 3-phosphate 5-kinase isoform X1"/>
    <property type="match status" value="1"/>
</dbReference>
<evidence type="ECO:0000256" key="6">
    <source>
        <dbReference type="ARBA" id="ARBA00022771"/>
    </source>
</evidence>
<feature type="compositionally biased region" description="Polar residues" evidence="14">
    <location>
        <begin position="1894"/>
        <end position="1915"/>
    </location>
</feature>
<dbReference type="GO" id="GO:0010008">
    <property type="term" value="C:endosome membrane"/>
    <property type="evidence" value="ECO:0007669"/>
    <property type="project" value="TreeGrafter"/>
</dbReference>
<dbReference type="EMBL" id="MVBO01000002">
    <property type="protein sequence ID" value="OZJ06649.1"/>
    <property type="molecule type" value="Genomic_DNA"/>
</dbReference>
<evidence type="ECO:0000256" key="3">
    <source>
        <dbReference type="ARBA" id="ARBA00022679"/>
    </source>
</evidence>
<dbReference type="CDD" id="cd03334">
    <property type="entry name" value="Fab1_TCP"/>
    <property type="match status" value="1"/>
</dbReference>
<dbReference type="InterPro" id="IPR027409">
    <property type="entry name" value="GroEL-like_apical_dom_sf"/>
</dbReference>
<keyword evidence="3 12" id="KW-0808">Transferase</keyword>
<name>A0A261Y7S5_9FUNG</name>
<evidence type="ECO:0000259" key="16">
    <source>
        <dbReference type="PROSITE" id="PS51455"/>
    </source>
</evidence>
<dbReference type="OrthoDB" id="158357at2759"/>
<dbReference type="CDD" id="cd17300">
    <property type="entry name" value="PIPKc_PIKfyve"/>
    <property type="match status" value="1"/>
</dbReference>
<feature type="region of interest" description="Disordered" evidence="14">
    <location>
        <begin position="1772"/>
        <end position="1792"/>
    </location>
</feature>
<feature type="region of interest" description="Disordered" evidence="14">
    <location>
        <begin position="1016"/>
        <end position="1036"/>
    </location>
</feature>
<evidence type="ECO:0000256" key="11">
    <source>
        <dbReference type="PROSITE-ProRule" id="PRU00091"/>
    </source>
</evidence>
<dbReference type="Gene3D" id="3.30.800.10">
    <property type="entry name" value="Phosphatidylinositol Phosphate Kinase II Beta"/>
    <property type="match status" value="1"/>
</dbReference>
<feature type="compositionally biased region" description="Pro residues" evidence="14">
    <location>
        <begin position="186"/>
        <end position="200"/>
    </location>
</feature>
<dbReference type="EC" id="2.7.1.150" evidence="2"/>
<feature type="domain" description="FYVE-type" evidence="15">
    <location>
        <begin position="261"/>
        <end position="321"/>
    </location>
</feature>
<dbReference type="SUPFAM" id="SSF52029">
    <property type="entry name" value="GroEL apical domain-like"/>
    <property type="match status" value="1"/>
</dbReference>
<evidence type="ECO:0000256" key="14">
    <source>
        <dbReference type="SAM" id="MobiDB-lite"/>
    </source>
</evidence>
<feature type="domain" description="PIPK" evidence="16">
    <location>
        <begin position="2040"/>
        <end position="2362"/>
    </location>
</feature>
<dbReference type="Pfam" id="PF01363">
    <property type="entry name" value="FYVE"/>
    <property type="match status" value="1"/>
</dbReference>
<dbReference type="GO" id="GO:0008270">
    <property type="term" value="F:zinc ion binding"/>
    <property type="evidence" value="ECO:0007669"/>
    <property type="project" value="UniProtKB-KW"/>
</dbReference>
<dbReference type="FunFam" id="3.30.800.10:FF:000005">
    <property type="entry name" value="1-phosphatidylinositol-3-phosphate 5-kinase (Fab1)"/>
    <property type="match status" value="1"/>
</dbReference>
<dbReference type="Gene3D" id="3.30.810.10">
    <property type="entry name" value="2-Layer Sandwich"/>
    <property type="match status" value="1"/>
</dbReference>
<evidence type="ECO:0000256" key="10">
    <source>
        <dbReference type="ARBA" id="ARBA00075294"/>
    </source>
</evidence>
<dbReference type="Gene3D" id="3.50.7.10">
    <property type="entry name" value="GroEL"/>
    <property type="match status" value="1"/>
</dbReference>
<dbReference type="InterPro" id="IPR002423">
    <property type="entry name" value="Cpn60/GroEL/TCP-1"/>
</dbReference>
<keyword evidence="7 12" id="KW-0418">Kinase</keyword>
<dbReference type="Proteomes" id="UP000242875">
    <property type="component" value="Unassembled WGS sequence"/>
</dbReference>
<dbReference type="PANTHER" id="PTHR45748">
    <property type="entry name" value="1-PHOSPHATIDYLINOSITOL 3-PHOSPHATE 5-KINASE-RELATED"/>
    <property type="match status" value="1"/>
</dbReference>
<feature type="compositionally biased region" description="Low complexity" evidence="14">
    <location>
        <begin position="216"/>
        <end position="226"/>
    </location>
</feature>
<keyword evidence="8" id="KW-0862">Zinc</keyword>
<dbReference type="PANTHER" id="PTHR45748:SF7">
    <property type="entry name" value="1-PHOSPHATIDYLINOSITOL 3-PHOSPHATE 5-KINASE-RELATED"/>
    <property type="match status" value="1"/>
</dbReference>
<dbReference type="SUPFAM" id="SSF56104">
    <property type="entry name" value="SAICAR synthase-like"/>
    <property type="match status" value="1"/>
</dbReference>
<feature type="compositionally biased region" description="Basic and acidic residues" evidence="14">
    <location>
        <begin position="56"/>
        <end position="65"/>
    </location>
</feature>
<evidence type="ECO:0000256" key="5">
    <source>
        <dbReference type="ARBA" id="ARBA00022741"/>
    </source>
</evidence>
<keyword evidence="18" id="KW-1185">Reference proteome</keyword>
<gene>
    <name evidence="17" type="ORF">BZG36_00277</name>
</gene>
<evidence type="ECO:0000256" key="4">
    <source>
        <dbReference type="ARBA" id="ARBA00022723"/>
    </source>
</evidence>
<organism evidence="17 18">
    <name type="scientific">Bifiguratus adelaidae</name>
    <dbReference type="NCBI Taxonomy" id="1938954"/>
    <lineage>
        <taxon>Eukaryota</taxon>
        <taxon>Fungi</taxon>
        <taxon>Fungi incertae sedis</taxon>
        <taxon>Mucoromycota</taxon>
        <taxon>Mucoromycotina</taxon>
        <taxon>Endogonomycetes</taxon>
        <taxon>Endogonales</taxon>
        <taxon>Endogonales incertae sedis</taxon>
        <taxon>Bifiguratus</taxon>
    </lineage>
</organism>
<dbReference type="InterPro" id="IPR002498">
    <property type="entry name" value="PInositol-4-P-4/5-kinase_core"/>
</dbReference>
<feature type="compositionally biased region" description="Polar residues" evidence="14">
    <location>
        <begin position="396"/>
        <end position="406"/>
    </location>
</feature>
<feature type="region of interest" description="Disordered" evidence="14">
    <location>
        <begin position="441"/>
        <end position="467"/>
    </location>
</feature>
<keyword evidence="13" id="KW-0175">Coiled coil</keyword>
<sequence>MPAGHILPLNTRLFPAGHDDPTTLTSFNIEENEEAIETENAFSKFFSKVRSSWSGSERETAERASRSYSTSAESTIHERPQEELFEPLPNFQTSTPPQASRKGSLSTQTSNRSEQTHYITSTQANGKLVVKSDGNRRSNEMPQTLRNYEHTGTTLATTSITGTDSHRNGQGDDSSITSPPANAAKPPKPPAPRIQIPSPPQYSSTASPLPLEYNTPDSKSPSDSDAASIRTTFSVSTSNSLARVIRKLRGDGMNKDYWMPDDNCRECYECKKPFTVFRRKHHCRICGQIFCANCASHILPGAKFNVEGAVRVCNYCHRAMNAYEEDEFDDDASVNDFIYSLPTSHEGFNPASPVVPQHEPPISAPRMSIRTTAFKRQPSEYGGDATTTLEIAATKGQRSPTHSTKSPRMYDGHGPNAPPSPSETVSETGLRRMFQNTLSLGGRARSSTLTTLNTPDHSAFPGSPTPSTSINVLYGGQSPAYFRRQPNWAPYVAVDSGGGAVLEDPDYYYDPNAWDQDDAESTGPTNFLNFLTSSGFIGGDYGMPSHPATPGAQRYLQESDSLLAHTAGGGSDDESHEQLARQVSRFNQALQRNEAALIRRRSLTLSSPSVYHIRPQRSKSRSLLRHMHIQSMLSPLDTSVSSLDKSAGHFGREYLDSPLASAPSNFSYLADSDMGLTLSPSISRHRRTSSRPLNIELNAASMNHMRQLLRQTLKDVDILDASKLAEWEEVLMGLLLKVSDHIQTNVRAGDEIDIRHYVKIKRIAGGNAKDSFYVKGIVCSKNVAHKQMAKNIPNPRIMILFFPLEYARVENQFMSLEPVLAQEKAHLHNLVSRIAALRPDIILVQSSVSRIAMDYLMQQKITVVHNVKQSVLEAVARCTNATIIPSIDKLSLGEQQLGHCDSFKALTYLHEYIAHRRKSFLVFDGCKQDLGCTLVLRGGKEDELRHLKRIADFMVFVVNNLRLETFLMNNEFAMTMSTMQSQVSESQLIDAAADTTDDLTTSTDTKVPQINIVGESENGKTDVGKAPEQPTEQSERAMVEDDERVKPIIESLKQYESTILSASPFVHFPPPYLLLRMRDEETRLAIFRLQKQGLYPNSDATAVTLKDKDDGDVANGAVLKELSIIKKSTELAAYEEDYEQLLEEHNQQIRAWEVYLMENSHKISPFLHQNIVVLYSNVCTVTTVPCQGPEIRMFSYYQDSDITLGQYLEALCLDANKPCLSPICERPLMLHYRVYAHGNSRVTVVMEKFPCPLVGMSDVILMWSFCNICKKATPVVPMSDDTYKYSFGKYLELSFYHSEMFCRADICSHNINRDHVRYFGFRDIAVRFQTEAIDLLEVRVPPIRLYVIAEDRMALKDKEMEALRSRISKYYDSISERLRNFVYDIVNPIKVEQCKAEIQELSRKVTSEKKHFLQAAQQLYASTPATDALSINQMYTRLQDRMWQWDQDFAEIARQYFQPERELRRMTAAQLRRMFPEMKDIPLTNQSAVDYRTDRAVGVPDLPILGTSPDVNVDYRTIISPNAPSTVAATPSPEISFPSLSTSPEDGTPFIDNFLAQKPGNLASGKTAETISTPSHISAATRLARRLSIELMKDFERSERKAKEASEAEVMREQQQRLQRLSSTPEPDDLAASFAKGLMKKSNRLGTGAIATRYASNAVDVASRKGPLPNAMKKKGLPDASGKTTPTRPTKLKRPNADKSTTPTPGGRSDVEQRRILSREPSAEDNRLAKFKRPTNIPRVPNIPLIQRTRIGRPRQSRSFIEVYQNKTDFAKEVDSDDEFPGSDEEPVPPNPSFRSALRKHRLAMMGSADTFDQAIGTELMSDLFANSTYYNRLRPRQLTSILPLLGRDATTPTARPSVGSLSLEPVKTNDSAEQMGPKSNQKGNGSIEDLLSRRSSNSESGTPSLCDNDSKSTLSTTVPVDQLVSSMQSNELSETTSNNKDGNSLAESSLTTLPLANQELNVTAAEKTSIMKTITNLWLERAGGSFMPLEYPLLPTEHVFSDAPIVIREDEPSSIIAYTLSCQDYMEQLRAMQDMHVDGGGTVEESVLSGEEMESLDTQDVNDWVNLDFGDHHAQGTDIEKTLLRDTGTHIRYNFTDGTTKFFCKIFYAEQFDALRKNCGCESGYIASLARCVKWDSSGGKSGSAFLKTKDDRLMMKQMSKYELDAFLRFAPAYFHYMSEAFFHDLPTVLAKIYGFYRIGYKNPATGKSMKMDVLVMENLFYNRKVSKIFDLKGSLRNRHVQSTGRENEVLLDENLVELMYQSPLFIREHSKEILRGSLHNDTLFLSKLKVMDYSLLLGIDEERKELIVGIVDFIRTFTWDKKLESWVKESGFLGGGGKEPTIVSPRQYRLRFKEAMERYFLLVPDVWVTPKMSGWRDMQQYDQQHHHDQSY</sequence>
<proteinExistence type="predicted"/>
<dbReference type="FunFam" id="3.30.810.10:FF:000001">
    <property type="entry name" value="1-phosphatidylinositol 3-phosphate 5-kinase FAB1"/>
    <property type="match status" value="1"/>
</dbReference>
<dbReference type="InterPro" id="IPR011011">
    <property type="entry name" value="Znf_FYVE_PHD"/>
</dbReference>
<feature type="compositionally biased region" description="Polar residues" evidence="14">
    <location>
        <begin position="1869"/>
        <end position="1885"/>
    </location>
</feature>
<dbReference type="SUPFAM" id="SSF57903">
    <property type="entry name" value="FYVE/PHD zinc finger"/>
    <property type="match status" value="1"/>
</dbReference>
<keyword evidence="4" id="KW-0479">Metal-binding</keyword>
<feature type="region of interest" description="Disordered" evidence="14">
    <location>
        <begin position="1928"/>
        <end position="1947"/>
    </location>
</feature>
<feature type="region of interest" description="Disordered" evidence="14">
    <location>
        <begin position="53"/>
        <end position="226"/>
    </location>
</feature>
<comment type="caution">
    <text evidence="17">The sequence shown here is derived from an EMBL/GenBank/DDBJ whole genome shotgun (WGS) entry which is preliminary data.</text>
</comment>
<keyword evidence="5 12" id="KW-0547">Nucleotide-binding</keyword>
<comment type="catalytic activity">
    <reaction evidence="1">
        <text>a 1,2-diacyl-sn-glycero-3-phospho-(1D-myo-inositol-3-phosphate) + ATP = a 1,2-diacyl-sn-glycero-3-phospho-(1D-myo-inositol-3,5-bisphosphate) + ADP + H(+)</text>
        <dbReference type="Rhea" id="RHEA:13609"/>
        <dbReference type="ChEBI" id="CHEBI:15378"/>
        <dbReference type="ChEBI" id="CHEBI:30616"/>
        <dbReference type="ChEBI" id="CHEBI:57923"/>
        <dbReference type="ChEBI" id="CHEBI:58088"/>
        <dbReference type="ChEBI" id="CHEBI:456216"/>
        <dbReference type="EC" id="2.7.1.150"/>
    </reaction>
</comment>
<evidence type="ECO:0000256" key="1">
    <source>
        <dbReference type="ARBA" id="ARBA00000768"/>
    </source>
</evidence>
<dbReference type="Gene3D" id="3.30.40.10">
    <property type="entry name" value="Zinc/RING finger domain, C3HC4 (zinc finger)"/>
    <property type="match status" value="1"/>
</dbReference>
<keyword evidence="6 11" id="KW-0863">Zinc-finger</keyword>
<dbReference type="InterPro" id="IPR027484">
    <property type="entry name" value="PInositol-4-P-5-kinase_N"/>
</dbReference>
<evidence type="ECO:0000313" key="17">
    <source>
        <dbReference type="EMBL" id="OZJ06649.1"/>
    </source>
</evidence>